<keyword evidence="2" id="KW-0479">Metal-binding</keyword>
<dbReference type="GO" id="GO:0006351">
    <property type="term" value="P:DNA-templated transcription"/>
    <property type="evidence" value="ECO:0007669"/>
    <property type="project" value="InterPro"/>
</dbReference>
<dbReference type="Pfam" id="PF04082">
    <property type="entry name" value="Fungal_trans"/>
    <property type="match status" value="1"/>
</dbReference>
<dbReference type="InterPro" id="IPR007219">
    <property type="entry name" value="XnlR_reg_dom"/>
</dbReference>
<dbReference type="Proteomes" id="UP000824998">
    <property type="component" value="Unassembled WGS sequence"/>
</dbReference>
<dbReference type="PROSITE" id="PS50048">
    <property type="entry name" value="ZN2_CY6_FUNGAL_2"/>
    <property type="match status" value="1"/>
</dbReference>
<evidence type="ECO:0000256" key="1">
    <source>
        <dbReference type="ARBA" id="ARBA00004123"/>
    </source>
</evidence>
<sequence>MRPIMVDTTPPNTMGSPEAEPQRAPQVCSHCKSIKKGCDKKLPSCSQCIKRRAVCRYREPSEPRRYGDELVNAVPTMDTSNAASTWTSIPKSVLGRLNPSMRVSILLMNSMSDIIQSSVGQPSTSQSTSTDDIFHSQVFHIIRADGHYVEDVVTRYFNGVHLWAPIISKKRFYDRYRFPQSAPTADLSVLILVMRLITQFPSPDKEVDQDREILYLATKTLFTQVQTFIPASLPLVQASILLSRYEQAHGMIDAAYITCGTSARMAYALDIQDAQYSAEPPGSDNWFDEEEQLATWWGLVICDISIACDNRMVERPFAIRRIRQNDYLPLESDQLAGEAPSLDARHRYFVSATSLTNVGTFGRECQATFVHAKVRMAAQEDNFTHDKLTSLGRELQGLLSMVMQQTEGRWDHYAGAMKTLIVGMYTLHWAALKSEDIRSRSNATESIRVTLNTVTRMVIDIAYAFNAERSDGNSEVLAPTIGHIVRCTQQHISTCNDFGNEKWRRDFEELRTMLRFFARRWLLASRELHELNKTAEAAAVGARQN</sequence>
<dbReference type="Pfam" id="PF00172">
    <property type="entry name" value="Zn_clus"/>
    <property type="match status" value="1"/>
</dbReference>
<organism evidence="8 9">
    <name type="scientific">Amylocarpus encephaloides</name>
    <dbReference type="NCBI Taxonomy" id="45428"/>
    <lineage>
        <taxon>Eukaryota</taxon>
        <taxon>Fungi</taxon>
        <taxon>Dikarya</taxon>
        <taxon>Ascomycota</taxon>
        <taxon>Pezizomycotina</taxon>
        <taxon>Leotiomycetes</taxon>
        <taxon>Helotiales</taxon>
        <taxon>Helotiales incertae sedis</taxon>
        <taxon>Amylocarpus</taxon>
    </lineage>
</organism>
<dbReference type="AlphaFoldDB" id="A0A9P7YAV3"/>
<dbReference type="SMART" id="SM00066">
    <property type="entry name" value="GAL4"/>
    <property type="match status" value="1"/>
</dbReference>
<gene>
    <name evidence="8" type="ORF">BJ875DRAFT_158443</name>
</gene>
<dbReference type="OrthoDB" id="3862662at2759"/>
<dbReference type="EMBL" id="MU251680">
    <property type="protein sequence ID" value="KAG9230350.1"/>
    <property type="molecule type" value="Genomic_DNA"/>
</dbReference>
<comment type="subcellular location">
    <subcellularLocation>
        <location evidence="1">Nucleus</location>
    </subcellularLocation>
</comment>
<keyword evidence="4" id="KW-0804">Transcription</keyword>
<comment type="caution">
    <text evidence="8">The sequence shown here is derived from an EMBL/GenBank/DDBJ whole genome shotgun (WGS) entry which is preliminary data.</text>
</comment>
<proteinExistence type="predicted"/>
<evidence type="ECO:0000259" key="7">
    <source>
        <dbReference type="PROSITE" id="PS50048"/>
    </source>
</evidence>
<dbReference type="Gene3D" id="4.10.240.10">
    <property type="entry name" value="Zn(2)-C6 fungal-type DNA-binding domain"/>
    <property type="match status" value="1"/>
</dbReference>
<dbReference type="GO" id="GO:0003677">
    <property type="term" value="F:DNA binding"/>
    <property type="evidence" value="ECO:0007669"/>
    <property type="project" value="InterPro"/>
</dbReference>
<feature type="domain" description="Zn(2)-C6 fungal-type" evidence="7">
    <location>
        <begin position="27"/>
        <end position="57"/>
    </location>
</feature>
<accession>A0A9P7YAV3</accession>
<dbReference type="PANTHER" id="PTHR47338:SF20">
    <property type="entry name" value="ZN(II)2CYS6 TRANSCRIPTION FACTOR (EUROFUNG)"/>
    <property type="match status" value="1"/>
</dbReference>
<dbReference type="GO" id="GO:0008270">
    <property type="term" value="F:zinc ion binding"/>
    <property type="evidence" value="ECO:0007669"/>
    <property type="project" value="InterPro"/>
</dbReference>
<keyword evidence="5" id="KW-0539">Nucleus</keyword>
<protein>
    <recommendedName>
        <fullName evidence="7">Zn(2)-C6 fungal-type domain-containing protein</fullName>
    </recommendedName>
</protein>
<name>A0A9P7YAV3_9HELO</name>
<evidence type="ECO:0000256" key="6">
    <source>
        <dbReference type="SAM" id="MobiDB-lite"/>
    </source>
</evidence>
<reference evidence="8" key="1">
    <citation type="journal article" date="2021" name="IMA Fungus">
        <title>Genomic characterization of three marine fungi, including Emericellopsis atlantica sp. nov. with signatures of a generalist lifestyle and marine biomass degradation.</title>
        <authorList>
            <person name="Hagestad O.C."/>
            <person name="Hou L."/>
            <person name="Andersen J.H."/>
            <person name="Hansen E.H."/>
            <person name="Altermark B."/>
            <person name="Li C."/>
            <person name="Kuhnert E."/>
            <person name="Cox R.J."/>
            <person name="Crous P.W."/>
            <person name="Spatafora J.W."/>
            <person name="Lail K."/>
            <person name="Amirebrahimi M."/>
            <person name="Lipzen A."/>
            <person name="Pangilinan J."/>
            <person name="Andreopoulos W."/>
            <person name="Hayes R.D."/>
            <person name="Ng V."/>
            <person name="Grigoriev I.V."/>
            <person name="Jackson S.A."/>
            <person name="Sutton T.D.S."/>
            <person name="Dobson A.D.W."/>
            <person name="Rama T."/>
        </authorList>
    </citation>
    <scope>NUCLEOTIDE SEQUENCE</scope>
    <source>
        <strain evidence="8">TRa018bII</strain>
    </source>
</reference>
<dbReference type="CDD" id="cd00067">
    <property type="entry name" value="GAL4"/>
    <property type="match status" value="1"/>
</dbReference>
<evidence type="ECO:0000256" key="3">
    <source>
        <dbReference type="ARBA" id="ARBA00023015"/>
    </source>
</evidence>
<keyword evidence="9" id="KW-1185">Reference proteome</keyword>
<dbReference type="CDD" id="cd12148">
    <property type="entry name" value="fungal_TF_MHR"/>
    <property type="match status" value="1"/>
</dbReference>
<dbReference type="InterPro" id="IPR001138">
    <property type="entry name" value="Zn2Cys6_DnaBD"/>
</dbReference>
<dbReference type="SUPFAM" id="SSF57701">
    <property type="entry name" value="Zn2/Cys6 DNA-binding domain"/>
    <property type="match status" value="1"/>
</dbReference>
<evidence type="ECO:0000256" key="5">
    <source>
        <dbReference type="ARBA" id="ARBA00023242"/>
    </source>
</evidence>
<evidence type="ECO:0000313" key="8">
    <source>
        <dbReference type="EMBL" id="KAG9230350.1"/>
    </source>
</evidence>
<dbReference type="PROSITE" id="PS00463">
    <property type="entry name" value="ZN2_CY6_FUNGAL_1"/>
    <property type="match status" value="1"/>
</dbReference>
<feature type="region of interest" description="Disordered" evidence="6">
    <location>
        <begin position="1"/>
        <end position="23"/>
    </location>
</feature>
<dbReference type="GO" id="GO:0005634">
    <property type="term" value="C:nucleus"/>
    <property type="evidence" value="ECO:0007669"/>
    <property type="project" value="UniProtKB-SubCell"/>
</dbReference>
<evidence type="ECO:0000313" key="9">
    <source>
        <dbReference type="Proteomes" id="UP000824998"/>
    </source>
</evidence>
<keyword evidence="3" id="KW-0805">Transcription regulation</keyword>
<dbReference type="GO" id="GO:0000981">
    <property type="term" value="F:DNA-binding transcription factor activity, RNA polymerase II-specific"/>
    <property type="evidence" value="ECO:0007669"/>
    <property type="project" value="InterPro"/>
</dbReference>
<evidence type="ECO:0000256" key="2">
    <source>
        <dbReference type="ARBA" id="ARBA00022723"/>
    </source>
</evidence>
<dbReference type="InterPro" id="IPR036864">
    <property type="entry name" value="Zn2-C6_fun-type_DNA-bd_sf"/>
</dbReference>
<dbReference type="InterPro" id="IPR050815">
    <property type="entry name" value="TF_fung"/>
</dbReference>
<dbReference type="PANTHER" id="PTHR47338">
    <property type="entry name" value="ZN(II)2CYS6 TRANSCRIPTION FACTOR (EUROFUNG)-RELATED"/>
    <property type="match status" value="1"/>
</dbReference>
<evidence type="ECO:0000256" key="4">
    <source>
        <dbReference type="ARBA" id="ARBA00023163"/>
    </source>
</evidence>